<feature type="compositionally biased region" description="Acidic residues" evidence="1">
    <location>
        <begin position="152"/>
        <end position="181"/>
    </location>
</feature>
<proteinExistence type="predicted"/>
<keyword evidence="3" id="KW-1185">Reference proteome</keyword>
<protein>
    <submittedName>
        <fullName evidence="2">12359_t:CDS:1</fullName>
    </submittedName>
</protein>
<accession>A0ABN7WN17</accession>
<evidence type="ECO:0000313" key="3">
    <source>
        <dbReference type="Proteomes" id="UP000789901"/>
    </source>
</evidence>
<feature type="compositionally biased region" description="Basic and acidic residues" evidence="1">
    <location>
        <begin position="99"/>
        <end position="108"/>
    </location>
</feature>
<organism evidence="2 3">
    <name type="scientific">Gigaspora margarita</name>
    <dbReference type="NCBI Taxonomy" id="4874"/>
    <lineage>
        <taxon>Eukaryota</taxon>
        <taxon>Fungi</taxon>
        <taxon>Fungi incertae sedis</taxon>
        <taxon>Mucoromycota</taxon>
        <taxon>Glomeromycotina</taxon>
        <taxon>Glomeromycetes</taxon>
        <taxon>Diversisporales</taxon>
        <taxon>Gigasporaceae</taxon>
        <taxon>Gigaspora</taxon>
    </lineage>
</organism>
<feature type="compositionally biased region" description="Basic residues" evidence="1">
    <location>
        <begin position="109"/>
        <end position="122"/>
    </location>
</feature>
<sequence length="189" mass="22062">DNYATTKIVLAIWSIAFSRLIEHMGDTEPKNINTLIAIYLNWGIKIQKKCRSKELIKFKAAEEALTSIMVNNMANHKKEVLEFTNELIEDQIENNLFEKKSTKKESKRGYKRSRRGSSSKKKALNENQEKEVYEVIEAFLKFFQKDEPNNQELDESNNQELDESNNQELDEPNNQELDESNNQELNSID</sequence>
<dbReference type="Proteomes" id="UP000789901">
    <property type="component" value="Unassembled WGS sequence"/>
</dbReference>
<name>A0ABN7WN17_GIGMA</name>
<comment type="caution">
    <text evidence="2">The sequence shown here is derived from an EMBL/GenBank/DDBJ whole genome shotgun (WGS) entry which is preliminary data.</text>
</comment>
<feature type="region of interest" description="Disordered" evidence="1">
    <location>
        <begin position="99"/>
        <end position="127"/>
    </location>
</feature>
<gene>
    <name evidence="2" type="ORF">GMARGA_LOCUS32821</name>
</gene>
<feature type="non-terminal residue" evidence="2">
    <location>
        <position position="189"/>
    </location>
</feature>
<evidence type="ECO:0000313" key="2">
    <source>
        <dbReference type="EMBL" id="CAG8835996.1"/>
    </source>
</evidence>
<reference evidence="2 3" key="1">
    <citation type="submission" date="2021-06" db="EMBL/GenBank/DDBJ databases">
        <authorList>
            <person name="Kallberg Y."/>
            <person name="Tangrot J."/>
            <person name="Rosling A."/>
        </authorList>
    </citation>
    <scope>NUCLEOTIDE SEQUENCE [LARGE SCALE GENOMIC DNA]</scope>
    <source>
        <strain evidence="2 3">120-4 pot B 10/14</strain>
    </source>
</reference>
<dbReference type="EMBL" id="CAJVQB010052641">
    <property type="protein sequence ID" value="CAG8835996.1"/>
    <property type="molecule type" value="Genomic_DNA"/>
</dbReference>
<feature type="non-terminal residue" evidence="2">
    <location>
        <position position="1"/>
    </location>
</feature>
<feature type="region of interest" description="Disordered" evidence="1">
    <location>
        <begin position="146"/>
        <end position="189"/>
    </location>
</feature>
<evidence type="ECO:0000256" key="1">
    <source>
        <dbReference type="SAM" id="MobiDB-lite"/>
    </source>
</evidence>